<keyword evidence="1" id="KW-1133">Transmembrane helix</keyword>
<name>A0A3S1JQ57_9BACL</name>
<dbReference type="AlphaFoldDB" id="A0A3S1JQ57"/>
<dbReference type="Proteomes" id="UP000272464">
    <property type="component" value="Unassembled WGS sequence"/>
</dbReference>
<evidence type="ECO:0000313" key="3">
    <source>
        <dbReference type="Proteomes" id="UP000272464"/>
    </source>
</evidence>
<protein>
    <submittedName>
        <fullName evidence="2">DUF2269 family protein</fullName>
    </submittedName>
</protein>
<feature type="transmembrane region" description="Helical" evidence="1">
    <location>
        <begin position="82"/>
        <end position="102"/>
    </location>
</feature>
<reference evidence="2 3" key="1">
    <citation type="submission" date="2018-12" db="EMBL/GenBank/DDBJ databases">
        <authorList>
            <person name="Sun L."/>
            <person name="Chen Z."/>
        </authorList>
    </citation>
    <scope>NUCLEOTIDE SEQUENCE [LARGE SCALE GENOMIC DNA]</scope>
    <source>
        <strain evidence="2 3">3-5-3</strain>
    </source>
</reference>
<dbReference type="OrthoDB" id="2940274at2"/>
<comment type="caution">
    <text evidence="2">The sequence shown here is derived from an EMBL/GenBank/DDBJ whole genome shotgun (WGS) entry which is preliminary data.</text>
</comment>
<keyword evidence="1" id="KW-0472">Membrane</keyword>
<sequence length="150" mass="16758">MESIEKYLVLIHVLAAIIGIGPAFVLPIITHSAKTSSQLRFVFHLNDKINKFPKFGGIILVVTGILLMVLDHTGFTKMWLNVSLVLFILIEILIIGFLEPAMKRAGKLIKKHKGEGIPEGYLPMARKINTLSRIVHTLTVLIIILMVIRP</sequence>
<accession>A0A3S1JQ57</accession>
<dbReference type="Pfam" id="PF10027">
    <property type="entry name" value="DUF2269"/>
    <property type="match status" value="1"/>
</dbReference>
<gene>
    <name evidence="2" type="ORF">EJP77_06640</name>
</gene>
<evidence type="ECO:0000313" key="2">
    <source>
        <dbReference type="EMBL" id="RUT33322.1"/>
    </source>
</evidence>
<feature type="transmembrane region" description="Helical" evidence="1">
    <location>
        <begin position="52"/>
        <end position="70"/>
    </location>
</feature>
<feature type="transmembrane region" description="Helical" evidence="1">
    <location>
        <begin position="130"/>
        <end position="148"/>
    </location>
</feature>
<dbReference type="EMBL" id="RZNX01000002">
    <property type="protein sequence ID" value="RUT33322.1"/>
    <property type="molecule type" value="Genomic_DNA"/>
</dbReference>
<dbReference type="InterPro" id="IPR018729">
    <property type="entry name" value="DUF2269_transmembrane"/>
</dbReference>
<evidence type="ECO:0000256" key="1">
    <source>
        <dbReference type="SAM" id="Phobius"/>
    </source>
</evidence>
<dbReference type="RefSeq" id="WP_127198437.1">
    <property type="nucleotide sequence ID" value="NZ_RZNX01000002.1"/>
</dbReference>
<feature type="transmembrane region" description="Helical" evidence="1">
    <location>
        <begin position="6"/>
        <end position="31"/>
    </location>
</feature>
<proteinExistence type="predicted"/>
<keyword evidence="1" id="KW-0812">Transmembrane</keyword>
<keyword evidence="3" id="KW-1185">Reference proteome</keyword>
<organism evidence="2 3">
    <name type="scientific">Paenibacillus zeisoli</name>
    <dbReference type="NCBI Taxonomy" id="2496267"/>
    <lineage>
        <taxon>Bacteria</taxon>
        <taxon>Bacillati</taxon>
        <taxon>Bacillota</taxon>
        <taxon>Bacilli</taxon>
        <taxon>Bacillales</taxon>
        <taxon>Paenibacillaceae</taxon>
        <taxon>Paenibacillus</taxon>
    </lineage>
</organism>